<accession>A0A0E9US50</accession>
<organism evidence="1">
    <name type="scientific">Anguilla anguilla</name>
    <name type="common">European freshwater eel</name>
    <name type="synonym">Muraena anguilla</name>
    <dbReference type="NCBI Taxonomy" id="7936"/>
    <lineage>
        <taxon>Eukaryota</taxon>
        <taxon>Metazoa</taxon>
        <taxon>Chordata</taxon>
        <taxon>Craniata</taxon>
        <taxon>Vertebrata</taxon>
        <taxon>Euteleostomi</taxon>
        <taxon>Actinopterygii</taxon>
        <taxon>Neopterygii</taxon>
        <taxon>Teleostei</taxon>
        <taxon>Anguilliformes</taxon>
        <taxon>Anguillidae</taxon>
        <taxon>Anguilla</taxon>
    </lineage>
</organism>
<evidence type="ECO:0000313" key="1">
    <source>
        <dbReference type="EMBL" id="JAH68704.1"/>
    </source>
</evidence>
<sequence length="22" mass="2378">MLGLLCQVNSYLAVNVCSTYGE</sequence>
<proteinExistence type="predicted"/>
<dbReference type="EMBL" id="GBXM01039873">
    <property type="protein sequence ID" value="JAH68704.1"/>
    <property type="molecule type" value="Transcribed_RNA"/>
</dbReference>
<dbReference type="AlphaFoldDB" id="A0A0E9US50"/>
<reference evidence="1" key="1">
    <citation type="submission" date="2014-11" db="EMBL/GenBank/DDBJ databases">
        <authorList>
            <person name="Amaro Gonzalez C."/>
        </authorList>
    </citation>
    <scope>NUCLEOTIDE SEQUENCE</scope>
</reference>
<name>A0A0E9US50_ANGAN</name>
<protein>
    <submittedName>
        <fullName evidence="1">Uncharacterized protein</fullName>
    </submittedName>
</protein>
<reference evidence="1" key="2">
    <citation type="journal article" date="2015" name="Fish Shellfish Immunol.">
        <title>Early steps in the European eel (Anguilla anguilla)-Vibrio vulnificus interaction in the gills: Role of the RtxA13 toxin.</title>
        <authorList>
            <person name="Callol A."/>
            <person name="Pajuelo D."/>
            <person name="Ebbesson L."/>
            <person name="Teles M."/>
            <person name="MacKenzie S."/>
            <person name="Amaro C."/>
        </authorList>
    </citation>
    <scope>NUCLEOTIDE SEQUENCE</scope>
</reference>